<keyword evidence="5" id="KW-1185">Reference proteome</keyword>
<dbReference type="InterPro" id="IPR009880">
    <property type="entry name" value="Glyoxal_oxidase_N"/>
</dbReference>
<evidence type="ECO:0000313" key="5">
    <source>
        <dbReference type="Proteomes" id="UP001489004"/>
    </source>
</evidence>
<feature type="domain" description="Galactose oxidase-like Early set" evidence="3">
    <location>
        <begin position="405"/>
        <end position="503"/>
    </location>
</feature>
<dbReference type="Pfam" id="PF09118">
    <property type="entry name" value="GO-like_E_set"/>
    <property type="match status" value="1"/>
</dbReference>
<sequence>MLTRDNNVLFLEQWHAGAPALAGASREANPYLTQGGVTDLGSIFNVSDSTFTALLIPEAPFSSGHVIAPDGHPVIFGGSPDLSAQNPQVQNGLFAVRDYHYPTKTINTTTTLGSSNPRWKPTAVTMASGEIIVAGGALIPAGGYNATTNQPAANSGTFQIYNFASRAISAASPLPILADTGPVNLYPPLFLLPVSGSLLVMAGNRSAVYDGAKLLGGTAVADAAYAAIPQLKVPFCYPQSAAVVLLPLDPANGYKPEVMVIGGSSVDQATAATPASNTSCRLDLSAAQPQWLAETMPTPRINHNVVLLPDGKLLVVNGAQQGIAGGSIGSGLATSPAFQPAMYDPKAAIGSRWSAALANSTVARLYQATALLMLDGSVMVAGGWGSLEYTVQYFSPPYLLTGTPRPVIEGTLQQVAAYNTTITIRYSRAAGADVKRVVLIRPAASTHSLQMDQRMIVLVIEQQAAGEIRCTAPPDSTIAPPGNYMLFLVGEDDVPSVAQYITVGFAQTAAV</sequence>
<dbReference type="SUPFAM" id="SSF50965">
    <property type="entry name" value="Galactose oxidase, central domain"/>
    <property type="match status" value="1"/>
</dbReference>
<dbReference type="Gene3D" id="2.60.40.10">
    <property type="entry name" value="Immunoglobulins"/>
    <property type="match status" value="1"/>
</dbReference>
<evidence type="ECO:0000259" key="2">
    <source>
        <dbReference type="Pfam" id="PF07250"/>
    </source>
</evidence>
<evidence type="ECO:0000313" key="4">
    <source>
        <dbReference type="EMBL" id="KAK9829506.1"/>
    </source>
</evidence>
<proteinExistence type="predicted"/>
<dbReference type="InterPro" id="IPR011043">
    <property type="entry name" value="Gal_Oxase/kelch_b-propeller"/>
</dbReference>
<dbReference type="CDD" id="cd02851">
    <property type="entry name" value="E_set_GO_C"/>
    <property type="match status" value="1"/>
</dbReference>
<dbReference type="PANTHER" id="PTHR32208">
    <property type="entry name" value="SECRETED PROTEIN-RELATED"/>
    <property type="match status" value="1"/>
</dbReference>
<dbReference type="InterPro" id="IPR013783">
    <property type="entry name" value="Ig-like_fold"/>
</dbReference>
<evidence type="ECO:0000259" key="3">
    <source>
        <dbReference type="Pfam" id="PF09118"/>
    </source>
</evidence>
<dbReference type="PANTHER" id="PTHR32208:SF21">
    <property type="entry name" value="LOW QUALITY PROTEIN: ALDEHYDE OXIDASE GLOX-LIKE"/>
    <property type="match status" value="1"/>
</dbReference>
<dbReference type="InterPro" id="IPR014756">
    <property type="entry name" value="Ig_E-set"/>
</dbReference>
<keyword evidence="1" id="KW-0732">Signal</keyword>
<dbReference type="EMBL" id="JALJOR010000001">
    <property type="protein sequence ID" value="KAK9829506.1"/>
    <property type="molecule type" value="Genomic_DNA"/>
</dbReference>
<dbReference type="Pfam" id="PF07250">
    <property type="entry name" value="Glyoxal_oxid_N"/>
    <property type="match status" value="1"/>
</dbReference>
<evidence type="ECO:0000256" key="1">
    <source>
        <dbReference type="ARBA" id="ARBA00022729"/>
    </source>
</evidence>
<evidence type="ECO:0008006" key="6">
    <source>
        <dbReference type="Google" id="ProtNLM"/>
    </source>
</evidence>
<reference evidence="4 5" key="1">
    <citation type="journal article" date="2024" name="Nat. Commun.">
        <title>Phylogenomics reveals the evolutionary origins of lichenization in chlorophyte algae.</title>
        <authorList>
            <person name="Puginier C."/>
            <person name="Libourel C."/>
            <person name="Otte J."/>
            <person name="Skaloud P."/>
            <person name="Haon M."/>
            <person name="Grisel S."/>
            <person name="Petersen M."/>
            <person name="Berrin J.G."/>
            <person name="Delaux P.M."/>
            <person name="Dal Grande F."/>
            <person name="Keller J."/>
        </authorList>
    </citation>
    <scope>NUCLEOTIDE SEQUENCE [LARGE SCALE GENOMIC DNA]</scope>
    <source>
        <strain evidence="4 5">SAG 2043</strain>
    </source>
</reference>
<protein>
    <recommendedName>
        <fullName evidence="6">Galactose oxidase</fullName>
    </recommendedName>
</protein>
<name>A0AAW1R7Z9_9CHLO</name>
<dbReference type="Proteomes" id="UP001489004">
    <property type="component" value="Unassembled WGS sequence"/>
</dbReference>
<accession>A0AAW1R7Z9</accession>
<dbReference type="SUPFAM" id="SSF81296">
    <property type="entry name" value="E set domains"/>
    <property type="match status" value="1"/>
</dbReference>
<gene>
    <name evidence="4" type="ORF">WJX72_006255</name>
</gene>
<dbReference type="AlphaFoldDB" id="A0AAW1R7Z9"/>
<dbReference type="InterPro" id="IPR037293">
    <property type="entry name" value="Gal_Oxidase_central_sf"/>
</dbReference>
<organism evidence="4 5">
    <name type="scientific">[Myrmecia] bisecta</name>
    <dbReference type="NCBI Taxonomy" id="41462"/>
    <lineage>
        <taxon>Eukaryota</taxon>
        <taxon>Viridiplantae</taxon>
        <taxon>Chlorophyta</taxon>
        <taxon>core chlorophytes</taxon>
        <taxon>Trebouxiophyceae</taxon>
        <taxon>Trebouxiales</taxon>
        <taxon>Trebouxiaceae</taxon>
        <taxon>Myrmecia</taxon>
    </lineage>
</organism>
<dbReference type="InterPro" id="IPR015202">
    <property type="entry name" value="GO-like_E_set"/>
</dbReference>
<dbReference type="Gene3D" id="2.130.10.80">
    <property type="entry name" value="Galactose oxidase/kelch, beta-propeller"/>
    <property type="match status" value="1"/>
</dbReference>
<feature type="domain" description="Glyoxal oxidase N-terminal" evidence="2">
    <location>
        <begin position="43"/>
        <end position="392"/>
    </location>
</feature>
<comment type="caution">
    <text evidence="4">The sequence shown here is derived from an EMBL/GenBank/DDBJ whole genome shotgun (WGS) entry which is preliminary data.</text>
</comment>